<evidence type="ECO:0000256" key="7">
    <source>
        <dbReference type="ARBA" id="ARBA00023136"/>
    </source>
</evidence>
<evidence type="ECO:0000256" key="4">
    <source>
        <dbReference type="ARBA" id="ARBA00022692"/>
    </source>
</evidence>
<keyword evidence="7 8" id="KW-0472">Membrane</keyword>
<feature type="transmembrane region" description="Helical" evidence="8">
    <location>
        <begin position="120"/>
        <end position="139"/>
    </location>
</feature>
<dbReference type="Gene3D" id="1.25.40.10">
    <property type="entry name" value="Tetratricopeptide repeat domain"/>
    <property type="match status" value="2"/>
</dbReference>
<dbReference type="SUPFAM" id="SSF52540">
    <property type="entry name" value="P-loop containing nucleoside triphosphate hydrolases"/>
    <property type="match status" value="1"/>
</dbReference>
<dbReference type="SUPFAM" id="SSF48452">
    <property type="entry name" value="TPR-like"/>
    <property type="match status" value="1"/>
</dbReference>
<gene>
    <name evidence="11" type="ORF">H1R20_g14491</name>
</gene>
<feature type="domain" description="Nephrocystin 3-like N-terminal" evidence="10">
    <location>
        <begin position="666"/>
        <end position="835"/>
    </location>
</feature>
<keyword evidence="12" id="KW-1185">Reference proteome</keyword>
<feature type="transmembrane region" description="Helical" evidence="8">
    <location>
        <begin position="514"/>
        <end position="540"/>
    </location>
</feature>
<evidence type="ECO:0000256" key="3">
    <source>
        <dbReference type="ARBA" id="ARBA00022475"/>
    </source>
</evidence>
<evidence type="ECO:0000313" key="12">
    <source>
        <dbReference type="Proteomes" id="UP001140091"/>
    </source>
</evidence>
<evidence type="ECO:0008006" key="13">
    <source>
        <dbReference type="Google" id="ProtNLM"/>
    </source>
</evidence>
<dbReference type="GO" id="GO:0005886">
    <property type="term" value="C:plasma membrane"/>
    <property type="evidence" value="ECO:0007669"/>
    <property type="project" value="UniProtKB-SubCell"/>
</dbReference>
<dbReference type="InterPro" id="IPR019734">
    <property type="entry name" value="TPR_rpt"/>
</dbReference>
<dbReference type="Gene3D" id="3.40.50.300">
    <property type="entry name" value="P-loop containing nucleotide triphosphate hydrolases"/>
    <property type="match status" value="1"/>
</dbReference>
<dbReference type="GO" id="GO:0055085">
    <property type="term" value="P:transmembrane transport"/>
    <property type="evidence" value="ECO:0007669"/>
    <property type="project" value="InterPro"/>
</dbReference>
<dbReference type="Pfam" id="PF24883">
    <property type="entry name" value="NPHP3_N"/>
    <property type="match status" value="1"/>
</dbReference>
<keyword evidence="5" id="KW-0677">Repeat</keyword>
<evidence type="ECO:0000256" key="6">
    <source>
        <dbReference type="ARBA" id="ARBA00022989"/>
    </source>
</evidence>
<evidence type="ECO:0000256" key="2">
    <source>
        <dbReference type="ARBA" id="ARBA00022448"/>
    </source>
</evidence>
<dbReference type="OrthoDB" id="7464126at2759"/>
<comment type="caution">
    <text evidence="11">The sequence shown here is derived from an EMBL/GenBank/DDBJ whole genome shotgun (WGS) entry which is preliminary data.</text>
</comment>
<dbReference type="PANTHER" id="PTHR43302:SF5">
    <property type="entry name" value="TRANSPORTER ARSB-RELATED"/>
    <property type="match status" value="1"/>
</dbReference>
<keyword evidence="6 8" id="KW-1133">Transmembrane helix</keyword>
<dbReference type="InterPro" id="IPR004680">
    <property type="entry name" value="Cit_transptr-like_dom"/>
</dbReference>
<evidence type="ECO:0000256" key="1">
    <source>
        <dbReference type="ARBA" id="ARBA00004651"/>
    </source>
</evidence>
<keyword evidence="3" id="KW-1003">Cell membrane</keyword>
<dbReference type="Pfam" id="PF03600">
    <property type="entry name" value="CitMHS"/>
    <property type="match status" value="1"/>
</dbReference>
<feature type="transmembrane region" description="Helical" evidence="8">
    <location>
        <begin position="87"/>
        <end position="108"/>
    </location>
</feature>
<evidence type="ECO:0000256" key="5">
    <source>
        <dbReference type="ARBA" id="ARBA00022737"/>
    </source>
</evidence>
<feature type="domain" description="Citrate transporter-like" evidence="9">
    <location>
        <begin position="124"/>
        <end position="352"/>
    </location>
</feature>
<feature type="transmembrane region" description="Helical" evidence="8">
    <location>
        <begin position="326"/>
        <end position="348"/>
    </location>
</feature>
<dbReference type="InterPro" id="IPR056884">
    <property type="entry name" value="NPHP3-like_N"/>
</dbReference>
<dbReference type="PANTHER" id="PTHR43302">
    <property type="entry name" value="TRANSPORTER ARSB-RELATED"/>
    <property type="match status" value="1"/>
</dbReference>
<feature type="transmembrane region" description="Helical" evidence="8">
    <location>
        <begin position="272"/>
        <end position="296"/>
    </location>
</feature>
<feature type="non-terminal residue" evidence="11">
    <location>
        <position position="1480"/>
    </location>
</feature>
<proteinExistence type="predicted"/>
<dbReference type="SMART" id="SM00028">
    <property type="entry name" value="TPR"/>
    <property type="match status" value="4"/>
</dbReference>
<name>A0A9W8J154_9AGAR</name>
<dbReference type="Proteomes" id="UP001140091">
    <property type="component" value="Unassembled WGS sequence"/>
</dbReference>
<dbReference type="EMBL" id="JANBPK010001483">
    <property type="protein sequence ID" value="KAJ2922585.1"/>
    <property type="molecule type" value="Genomic_DNA"/>
</dbReference>
<feature type="transmembrane region" description="Helical" evidence="8">
    <location>
        <begin position="199"/>
        <end position="220"/>
    </location>
</feature>
<evidence type="ECO:0000256" key="8">
    <source>
        <dbReference type="SAM" id="Phobius"/>
    </source>
</evidence>
<evidence type="ECO:0000259" key="9">
    <source>
        <dbReference type="Pfam" id="PF03600"/>
    </source>
</evidence>
<dbReference type="InterPro" id="IPR011990">
    <property type="entry name" value="TPR-like_helical_dom_sf"/>
</dbReference>
<feature type="transmembrane region" description="Helical" evidence="8">
    <location>
        <begin position="598"/>
        <end position="619"/>
    </location>
</feature>
<reference evidence="11" key="1">
    <citation type="submission" date="2022-06" db="EMBL/GenBank/DDBJ databases">
        <title>Genome Sequence of Candolleomyces eurysporus.</title>
        <authorList>
            <person name="Buettner E."/>
        </authorList>
    </citation>
    <scope>NUCLEOTIDE SEQUENCE</scope>
    <source>
        <strain evidence="11">VTCC 930004</strain>
    </source>
</reference>
<feature type="transmembrane region" description="Helical" evidence="8">
    <location>
        <begin position="560"/>
        <end position="586"/>
    </location>
</feature>
<accession>A0A9W8J154</accession>
<protein>
    <recommendedName>
        <fullName evidence="13">NACHT domain-containing protein</fullName>
    </recommendedName>
</protein>
<keyword evidence="2" id="KW-0813">Transport</keyword>
<evidence type="ECO:0000313" key="11">
    <source>
        <dbReference type="EMBL" id="KAJ2922585.1"/>
    </source>
</evidence>
<comment type="subcellular location">
    <subcellularLocation>
        <location evidence="1">Cell membrane</location>
        <topology evidence="1">Multi-pass membrane protein</topology>
    </subcellularLocation>
</comment>
<evidence type="ECO:0000259" key="10">
    <source>
        <dbReference type="Pfam" id="PF24883"/>
    </source>
</evidence>
<organism evidence="11 12">
    <name type="scientific">Candolleomyces eurysporus</name>
    <dbReference type="NCBI Taxonomy" id="2828524"/>
    <lineage>
        <taxon>Eukaryota</taxon>
        <taxon>Fungi</taxon>
        <taxon>Dikarya</taxon>
        <taxon>Basidiomycota</taxon>
        <taxon>Agaricomycotina</taxon>
        <taxon>Agaricomycetes</taxon>
        <taxon>Agaricomycetidae</taxon>
        <taxon>Agaricales</taxon>
        <taxon>Agaricineae</taxon>
        <taxon>Psathyrellaceae</taxon>
        <taxon>Candolleomyces</taxon>
    </lineage>
</organism>
<keyword evidence="4 8" id="KW-0812">Transmembrane</keyword>
<sequence>MVTASRFYPDRQLVTGDTFLVINACLIYLSAAGFKDFLFDLPTATRVPWWPGKGVDVYELRSLPRNTRDERQREVLHKRRSIMITRFAVVTLIFFLLSAIFVIQPLSFHVSLPIVGKRKVTIGPITAPIMAIVILWASQCLGAAQIRNGIVGTDNINPYNILILFISLTYMAVTIDVTGIPQAAALWVSKKGGSSGRKVYFYFYLLITLISMIVGNKPAILSTTVFLVYYTTATEINPDAWLISEFAAANTASMVLFVGNPTNVIICEGFRINIAAFTAYTIIPFITCSIACYLVLVLQYRNEKHIPRRIDVPEHLNPPKILRDPVSAIFGGIWLAICLIVVMVLSFFHVDVWKIMLPFAGGKFIFDICWDHYRYSTGKIPKLDESQPRDDVKFADDSMGTTFTTSSLGHDFERTVPSPPSIDSDSVATSNWPSRLKNALLLSPIHLNLKLTRNYQKLAAHFPTFFTALPRLPFGLVPFTFSQFILIEALQHQGWIDIFARWFVIASNKQIIPVVWLVGVLGVILCNISGTSIGATILLTKIIRASDFPESTARAAAVSLAIASNIGAVNITFSASLAGLLWVSILKNKGIQFKQWKFAKWNMLPLVAMMGAGLGVLVVRSEDKTLVELLQPIPDASYTRDRRVSPPNSACLPGTRKVVIKVILTWVSSSVLFQRKHIFYLYGYAGSGKSAIAQEICERVQGDSRLLASFFFFQNAGDRSQIGRLPDTLASQLATALPETAPLIRAAIDSDPELVSAQSRLALGARLQALVYGPFKTVVERGSLSQNPLSYPYLIVIDGLDECEDKEGVQEFLDCTLKFFKHKPSIPLRIVITSRVEQHIHSCLNGGGVRLKDLGDHCSRDDIETFMGDVFDKHIRGNQVIQAYIQQNGPWPNQSDASKLVDHIGGSFIFASTLFRFIFHGSGSDDDQSTPMSRLPLTLDINPGLDALYSTTLARSEHLPHFLEVISTLALINDPLPVSGIAELLGLQAYEVVRVLLDLQAIIQLPGTDHIPVMFCHTSLRDFLTTKERSGHFHASPAFHLRLFFQCFIIALKDRRQSPLQRLRQTAAVAYSLKYEDSHWTRGQDAFESQIATTRISKLCRKARRHPASFEAHASYLDKLGLALLKMVDDMETTFDIEGIVSLHREALRLRPPSDDARLATLDNLGIALCKLFEDTGSTSAVNEAISLFRETRRLRPFPHPHLSVPLSNLGNALYMLFQQSRCIDHIMEAIAVHREALEHRPSPNPGRYLSLNSLGNALHALCEYDWSISHIEEAIALYHEALALQDRPSTLSNLGDALRSRGEHSGQVPDHDEAVSLLQKALELIEQCPRIERRWPLMNIGIAFHSRYRRSESAEDLNEAISSLREALDLIPPRHIYRHRPLRYLVMSLQALHEKDQSITSLEEAITHTQELLTEHYTAGHRHRGEWLDRMISLLRLHADASGCRDHLDEAMRLDEELRSLMIMSGRRESSALSPASQA</sequence>
<dbReference type="InterPro" id="IPR027417">
    <property type="entry name" value="P-loop_NTPase"/>
</dbReference>
<feature type="transmembrane region" description="Helical" evidence="8">
    <location>
        <begin position="159"/>
        <end position="187"/>
    </location>
</feature>